<reference evidence="2 3" key="1">
    <citation type="journal article" date="2014" name="BMC Genomics">
        <title>Genome sequencing of four Aureobasidium pullulans varieties: biotechnological potential, stress tolerance, and description of new species.</title>
        <authorList>
            <person name="Gostin Ar C."/>
            <person name="Ohm R.A."/>
            <person name="Kogej T."/>
            <person name="Sonjak S."/>
            <person name="Turk M."/>
            <person name="Zajc J."/>
            <person name="Zalar P."/>
            <person name="Grube M."/>
            <person name="Sun H."/>
            <person name="Han J."/>
            <person name="Sharma A."/>
            <person name="Chiniquy J."/>
            <person name="Ngan C.Y."/>
            <person name="Lipzen A."/>
            <person name="Barry K."/>
            <person name="Grigoriev I.V."/>
            <person name="Gunde-Cimerman N."/>
        </authorList>
    </citation>
    <scope>NUCLEOTIDE SEQUENCE [LARGE SCALE GENOMIC DNA]</scope>
    <source>
        <strain evidence="2 3">EXF-2481</strain>
    </source>
</reference>
<proteinExistence type="predicted"/>
<gene>
    <name evidence="2" type="ORF">AUEXF2481DRAFT_284399</name>
</gene>
<evidence type="ECO:0000256" key="1">
    <source>
        <dbReference type="SAM" id="MobiDB-lite"/>
    </source>
</evidence>
<feature type="compositionally biased region" description="Basic residues" evidence="1">
    <location>
        <begin position="222"/>
        <end position="235"/>
    </location>
</feature>
<feature type="region of interest" description="Disordered" evidence="1">
    <location>
        <begin position="278"/>
        <end position="350"/>
    </location>
</feature>
<organism evidence="2 3">
    <name type="scientific">Aureobasidium subglaciale (strain EXF-2481)</name>
    <name type="common">Aureobasidium pullulans var. subglaciale</name>
    <dbReference type="NCBI Taxonomy" id="1043005"/>
    <lineage>
        <taxon>Eukaryota</taxon>
        <taxon>Fungi</taxon>
        <taxon>Dikarya</taxon>
        <taxon>Ascomycota</taxon>
        <taxon>Pezizomycotina</taxon>
        <taxon>Dothideomycetes</taxon>
        <taxon>Dothideomycetidae</taxon>
        <taxon>Dothideales</taxon>
        <taxon>Saccotheciaceae</taxon>
        <taxon>Aureobasidium</taxon>
    </lineage>
</organism>
<dbReference type="AlphaFoldDB" id="A0A074YIR0"/>
<feature type="compositionally biased region" description="Low complexity" evidence="1">
    <location>
        <begin position="285"/>
        <end position="301"/>
    </location>
</feature>
<dbReference type="GeneID" id="25363730"/>
<sequence>MVNIVNTAEVLWDIFVRVTNELGDGRMNARRAPIHPTGHWQDKDDVIAYGQKAFELEGLQVIRTKNWLENGMRQGGIVDNWVLERIIAAGMEYSASDYDHLMQVFFVEWIKDLKPDGRSNKSRVDWIKWCEMHLVRHHRTQKAMRVLELFKELGLLYPGWWKQVFAQLHNTPVHALNFVSPWDVKPCFDTVKMNELNQKYARVPFTALSAHPQAAAETSKSSKPKTKKKRGRKPKVNNASAMDFDGSGSESDAVRTIPRKRARLDSLGMGQSLENSSASLGFGDSASTNPAPAAAASNSTAYVDNEGDLDFYPSEMGQLGDEDQLNSAGLDPSMLDQHHPGNTSEPESYPEDFYPRYVHEYDNYMGRPFTTYPQLSHTASFAPSAEGWRLLHHNAFDEATRYNPRVNATRLSDSAAYDNLRRYPALDLSIPLPRMPDIQPPWVPATQDTDDTAPVHPTPQGLFIPRDHPSRWMIDWSSTDERDFAKAVAAVEAEFLPPLPPHESAIARDARESMETARRRELLRRQVLGVGKKGGDGFDGPPGALR</sequence>
<name>A0A074YIR0_AURSE</name>
<feature type="region of interest" description="Disordered" evidence="1">
    <location>
        <begin position="211"/>
        <end position="256"/>
    </location>
</feature>
<dbReference type="Proteomes" id="UP000030641">
    <property type="component" value="Unassembled WGS sequence"/>
</dbReference>
<keyword evidence="3" id="KW-1185">Reference proteome</keyword>
<dbReference type="EMBL" id="KL584763">
    <property type="protein sequence ID" value="KEQ93977.1"/>
    <property type="molecule type" value="Genomic_DNA"/>
</dbReference>
<dbReference type="InParanoid" id="A0A074YIR0"/>
<feature type="region of interest" description="Disordered" evidence="1">
    <location>
        <begin position="525"/>
        <end position="546"/>
    </location>
</feature>
<dbReference type="RefSeq" id="XP_013342673.1">
    <property type="nucleotide sequence ID" value="XM_013487219.1"/>
</dbReference>
<dbReference type="HOGENOM" id="CLU_033246_0_0_1"/>
<accession>A0A074YIR0</accession>
<evidence type="ECO:0000313" key="2">
    <source>
        <dbReference type="EMBL" id="KEQ93977.1"/>
    </source>
</evidence>
<dbReference type="OrthoDB" id="3873704at2759"/>
<evidence type="ECO:0000313" key="3">
    <source>
        <dbReference type="Proteomes" id="UP000030641"/>
    </source>
</evidence>
<protein>
    <submittedName>
        <fullName evidence="2">Uncharacterized protein</fullName>
    </submittedName>
</protein>